<accession>A0A1B1C8H4</accession>
<dbReference type="EMBL" id="CP016286">
    <property type="protein sequence ID" value="ANP85986.1"/>
    <property type="molecule type" value="Genomic_DNA"/>
</dbReference>
<comment type="similarity">
    <text evidence="1">Belongs to the UPF0696 family.</text>
</comment>
<sequence length="127" mass="13982">MRLMWHAAISKSGFTSQIGGDDDKLASGKWLVPIALGDPEGIWRKLAEAAAHGDLAAVKISSARLDVKLGHHLVCAYCKTSQENDVSETLTKLRNLGATGDLRYKSDRATLQCRDEYLWHSTELESI</sequence>
<dbReference type="InterPro" id="IPR015034">
    <property type="entry name" value="Bles03"/>
</dbReference>
<dbReference type="PANTHER" id="PTHR31977:SF1">
    <property type="entry name" value="UPF0696 PROTEIN C11ORF68"/>
    <property type="match status" value="1"/>
</dbReference>
<dbReference type="SUPFAM" id="SSF55418">
    <property type="entry name" value="eIF4e-like"/>
    <property type="match status" value="1"/>
</dbReference>
<name>A0A1B1C8H4_RHILE</name>
<evidence type="ECO:0000313" key="3">
    <source>
        <dbReference type="Proteomes" id="UP000092691"/>
    </source>
</evidence>
<reference evidence="2 3" key="1">
    <citation type="submission" date="2016-06" db="EMBL/GenBank/DDBJ databases">
        <title>Microsymbionts genomes from the relict species Vavilovia formosa.</title>
        <authorList>
            <person name="Chirak E."/>
            <person name="Kimeklis A."/>
            <person name="Andronov E."/>
        </authorList>
    </citation>
    <scope>NUCLEOTIDE SEQUENCE [LARGE SCALE GENOMIC DNA]</scope>
    <source>
        <strain evidence="2 3">Vaf10</strain>
    </source>
</reference>
<proteinExistence type="inferred from homology"/>
<organism evidence="2 3">
    <name type="scientific">Rhizobium leguminosarum</name>
    <dbReference type="NCBI Taxonomy" id="384"/>
    <lineage>
        <taxon>Bacteria</taxon>
        <taxon>Pseudomonadati</taxon>
        <taxon>Pseudomonadota</taxon>
        <taxon>Alphaproteobacteria</taxon>
        <taxon>Hyphomicrobiales</taxon>
        <taxon>Rhizobiaceae</taxon>
        <taxon>Rhizobium/Agrobacterium group</taxon>
        <taxon>Rhizobium</taxon>
    </lineage>
</organism>
<dbReference type="Pfam" id="PF08939">
    <property type="entry name" value="Bles03"/>
    <property type="match status" value="1"/>
</dbReference>
<evidence type="ECO:0000256" key="1">
    <source>
        <dbReference type="ARBA" id="ARBA00010568"/>
    </source>
</evidence>
<dbReference type="InterPro" id="IPR023398">
    <property type="entry name" value="TIF_eIF4e-like"/>
</dbReference>
<gene>
    <name evidence="2" type="ORF">BA011_09745</name>
</gene>
<dbReference type="Proteomes" id="UP000092691">
    <property type="component" value="Chromosome"/>
</dbReference>
<evidence type="ECO:0008006" key="4">
    <source>
        <dbReference type="Google" id="ProtNLM"/>
    </source>
</evidence>
<protein>
    <recommendedName>
        <fullName evidence="4">DUF1917 domain-containing protein</fullName>
    </recommendedName>
</protein>
<dbReference type="PANTHER" id="PTHR31977">
    <property type="entry name" value="UPF0696 PROTEIN C11ORF68"/>
    <property type="match status" value="1"/>
</dbReference>
<dbReference type="AlphaFoldDB" id="A0A1B1C8H4"/>
<dbReference type="Gene3D" id="3.30.760.10">
    <property type="entry name" value="RNA Cap, Translation Initiation Factor Eif4e"/>
    <property type="match status" value="1"/>
</dbReference>
<evidence type="ECO:0000313" key="2">
    <source>
        <dbReference type="EMBL" id="ANP85986.1"/>
    </source>
</evidence>